<keyword evidence="8 15" id="KW-0418">Kinase</keyword>
<evidence type="ECO:0000256" key="8">
    <source>
        <dbReference type="ARBA" id="ARBA00022777"/>
    </source>
</evidence>
<dbReference type="Pfam" id="PF02518">
    <property type="entry name" value="HATPase_c"/>
    <property type="match status" value="1"/>
</dbReference>
<evidence type="ECO:0000256" key="5">
    <source>
        <dbReference type="ARBA" id="ARBA00022679"/>
    </source>
</evidence>
<comment type="caution">
    <text evidence="15">The sequence shown here is derived from an EMBL/GenBank/DDBJ whole genome shotgun (WGS) entry which is preliminary data.</text>
</comment>
<keyword evidence="16" id="KW-1185">Reference proteome</keyword>
<evidence type="ECO:0000313" key="15">
    <source>
        <dbReference type="EMBL" id="MBL4953006.1"/>
    </source>
</evidence>
<name>A0ABS1TRW5_9BACI</name>
<keyword evidence="11" id="KW-0902">Two-component regulatory system</keyword>
<keyword evidence="5" id="KW-0808">Transferase</keyword>
<evidence type="ECO:0000256" key="1">
    <source>
        <dbReference type="ARBA" id="ARBA00000085"/>
    </source>
</evidence>
<keyword evidence="6 13" id="KW-0812">Transmembrane</keyword>
<dbReference type="PANTHER" id="PTHR45453">
    <property type="entry name" value="PHOSPHATE REGULON SENSOR PROTEIN PHOR"/>
    <property type="match status" value="1"/>
</dbReference>
<dbReference type="Gene3D" id="3.30.565.10">
    <property type="entry name" value="Histidine kinase-like ATPase, C-terminal domain"/>
    <property type="match status" value="1"/>
</dbReference>
<gene>
    <name evidence="15" type="ORF">JK635_12360</name>
</gene>
<dbReference type="GO" id="GO:0016301">
    <property type="term" value="F:kinase activity"/>
    <property type="evidence" value="ECO:0007669"/>
    <property type="project" value="UniProtKB-KW"/>
</dbReference>
<proteinExistence type="predicted"/>
<keyword evidence="10 13" id="KW-1133">Transmembrane helix</keyword>
<evidence type="ECO:0000256" key="6">
    <source>
        <dbReference type="ARBA" id="ARBA00022692"/>
    </source>
</evidence>
<protein>
    <recommendedName>
        <fullName evidence="3">histidine kinase</fullName>
        <ecNumber evidence="3">2.7.13.3</ecNumber>
    </recommendedName>
</protein>
<evidence type="ECO:0000256" key="10">
    <source>
        <dbReference type="ARBA" id="ARBA00022989"/>
    </source>
</evidence>
<evidence type="ECO:0000256" key="11">
    <source>
        <dbReference type="ARBA" id="ARBA00023012"/>
    </source>
</evidence>
<evidence type="ECO:0000256" key="7">
    <source>
        <dbReference type="ARBA" id="ARBA00022741"/>
    </source>
</evidence>
<evidence type="ECO:0000313" key="16">
    <source>
        <dbReference type="Proteomes" id="UP000623967"/>
    </source>
</evidence>
<keyword evidence="4" id="KW-1003">Cell membrane</keyword>
<evidence type="ECO:0000256" key="9">
    <source>
        <dbReference type="ARBA" id="ARBA00022840"/>
    </source>
</evidence>
<evidence type="ECO:0000256" key="2">
    <source>
        <dbReference type="ARBA" id="ARBA00004651"/>
    </source>
</evidence>
<dbReference type="PRINTS" id="PR00344">
    <property type="entry name" value="BCTRLSENSOR"/>
</dbReference>
<dbReference type="InterPro" id="IPR003594">
    <property type="entry name" value="HATPase_dom"/>
</dbReference>
<dbReference type="SMART" id="SM00387">
    <property type="entry name" value="HATPase_c"/>
    <property type="match status" value="1"/>
</dbReference>
<dbReference type="PANTHER" id="PTHR45453:SF2">
    <property type="entry name" value="HISTIDINE KINASE"/>
    <property type="match status" value="1"/>
</dbReference>
<dbReference type="InterPro" id="IPR005467">
    <property type="entry name" value="His_kinase_dom"/>
</dbReference>
<feature type="transmembrane region" description="Helical" evidence="13">
    <location>
        <begin position="35"/>
        <end position="55"/>
    </location>
</feature>
<sequence length="334" mass="38648">MIKKFLLERRSWIVLFILLQLLTIFISYLDAAIPFTPLLYIVFLESIIFSLFLVYRYQKETKFFKSLTEWEHDLDLSMIAEAGSPFEKIIENSVIRQTERLRQELAQNQLAVEQEKDELMSWIHEVKTPLSALSLMINDIEDEQLKAKLNFEWLRIHHLLDQQLHQKRIPFMENDLFIDPVDLKTLIFREIKALQSWCMQKGIGFEIDLAVTKVLSDGKWLAFIIRQLLTNAVKYSEKADIYIKSCEHNGQAVLIIQDFGRGIDPKDLPRIFAKGFTSTTVHQDNAATGMGLYLAKNAAKPLLIDIHVDSKPGEGSTFSLTFPKQNDFIHITGM</sequence>
<dbReference type="Proteomes" id="UP000623967">
    <property type="component" value="Unassembled WGS sequence"/>
</dbReference>
<evidence type="ECO:0000256" key="4">
    <source>
        <dbReference type="ARBA" id="ARBA00022475"/>
    </source>
</evidence>
<dbReference type="InterPro" id="IPR004358">
    <property type="entry name" value="Sig_transdc_His_kin-like_C"/>
</dbReference>
<dbReference type="EC" id="2.7.13.3" evidence="3"/>
<dbReference type="InterPro" id="IPR036890">
    <property type="entry name" value="HATPase_C_sf"/>
</dbReference>
<comment type="catalytic activity">
    <reaction evidence="1">
        <text>ATP + protein L-histidine = ADP + protein N-phospho-L-histidine.</text>
        <dbReference type="EC" id="2.7.13.3"/>
    </reaction>
</comment>
<dbReference type="RefSeq" id="WP_202654224.1">
    <property type="nucleotide sequence ID" value="NZ_JAESWB010000168.1"/>
</dbReference>
<dbReference type="SUPFAM" id="SSF55874">
    <property type="entry name" value="ATPase domain of HSP90 chaperone/DNA topoisomerase II/histidine kinase"/>
    <property type="match status" value="1"/>
</dbReference>
<dbReference type="EMBL" id="JAESWB010000168">
    <property type="protein sequence ID" value="MBL4953006.1"/>
    <property type="molecule type" value="Genomic_DNA"/>
</dbReference>
<reference evidence="15 16" key="1">
    <citation type="submission" date="2021-01" db="EMBL/GenBank/DDBJ databases">
        <title>Genome public.</title>
        <authorList>
            <person name="Liu C."/>
            <person name="Sun Q."/>
        </authorList>
    </citation>
    <scope>NUCLEOTIDE SEQUENCE [LARGE SCALE GENOMIC DNA]</scope>
    <source>
        <strain evidence="15 16">YIM B02564</strain>
    </source>
</reference>
<organism evidence="15 16">
    <name type="scientific">Neobacillus paridis</name>
    <dbReference type="NCBI Taxonomy" id="2803862"/>
    <lineage>
        <taxon>Bacteria</taxon>
        <taxon>Bacillati</taxon>
        <taxon>Bacillota</taxon>
        <taxon>Bacilli</taxon>
        <taxon>Bacillales</taxon>
        <taxon>Bacillaceae</taxon>
        <taxon>Neobacillus</taxon>
    </lineage>
</organism>
<keyword evidence="12 13" id="KW-0472">Membrane</keyword>
<evidence type="ECO:0000256" key="3">
    <source>
        <dbReference type="ARBA" id="ARBA00012438"/>
    </source>
</evidence>
<dbReference type="InterPro" id="IPR050351">
    <property type="entry name" value="BphY/WalK/GraS-like"/>
</dbReference>
<comment type="subcellular location">
    <subcellularLocation>
        <location evidence="2">Cell membrane</location>
        <topology evidence="2">Multi-pass membrane protein</topology>
    </subcellularLocation>
</comment>
<accession>A0ABS1TRW5</accession>
<evidence type="ECO:0000259" key="14">
    <source>
        <dbReference type="PROSITE" id="PS50109"/>
    </source>
</evidence>
<dbReference type="PROSITE" id="PS50109">
    <property type="entry name" value="HIS_KIN"/>
    <property type="match status" value="1"/>
</dbReference>
<evidence type="ECO:0000256" key="13">
    <source>
        <dbReference type="SAM" id="Phobius"/>
    </source>
</evidence>
<feature type="domain" description="Histidine kinase" evidence="14">
    <location>
        <begin position="121"/>
        <end position="326"/>
    </location>
</feature>
<evidence type="ECO:0000256" key="12">
    <source>
        <dbReference type="ARBA" id="ARBA00023136"/>
    </source>
</evidence>
<keyword evidence="9" id="KW-0067">ATP-binding</keyword>
<feature type="transmembrane region" description="Helical" evidence="13">
    <location>
        <begin position="12"/>
        <end position="29"/>
    </location>
</feature>
<keyword evidence="7" id="KW-0547">Nucleotide-binding</keyword>